<keyword evidence="4" id="KW-0804">Transcription</keyword>
<keyword evidence="2" id="KW-0805">Transcription regulation</keyword>
<accession>A0ABQ3XNS2</accession>
<sequence length="298" mass="32174">MDGRKLAYFVAVAEELNFTRAAQRHYATQSTVSAAVQALEQELGVGLLRRTTRSVALTEAGAAFLPEARAAIEALDRARATVEPERNGLRGSLTFGTLHSIGSVDVPALAGEFHRRHPGVRLRLEISARGTAGHVERLRSGFLDLALVSDAGDDPGLDAVPIRAVPLALFVPADHRLAGQQTVDLADLAGERFIDLPIGFGQRTVIDRAFADARQPRELCVETMEITAVQQYITHGLGIGFMPAGYAGSVPHLRPVRVRNLDLSWTLSLATAAGRSRSRAAQRLIELLPGHIRTDTPF</sequence>
<evidence type="ECO:0000256" key="2">
    <source>
        <dbReference type="ARBA" id="ARBA00023015"/>
    </source>
</evidence>
<dbReference type="PROSITE" id="PS50931">
    <property type="entry name" value="HTH_LYSR"/>
    <property type="match status" value="1"/>
</dbReference>
<dbReference type="PANTHER" id="PTHR30419">
    <property type="entry name" value="HTH-TYPE TRANSCRIPTIONAL REGULATOR YBHD"/>
    <property type="match status" value="1"/>
</dbReference>
<name>A0ABQ3XNS2_9ACTN</name>
<dbReference type="Pfam" id="PF03466">
    <property type="entry name" value="LysR_substrate"/>
    <property type="match status" value="1"/>
</dbReference>
<dbReference type="PANTHER" id="PTHR30419:SF31">
    <property type="entry name" value="BLR3139 PROTEIN"/>
    <property type="match status" value="1"/>
</dbReference>
<comment type="similarity">
    <text evidence="1">Belongs to the LysR transcriptional regulatory family.</text>
</comment>
<protein>
    <submittedName>
        <fullName evidence="6">LysR family transcriptional regulator</fullName>
    </submittedName>
</protein>
<proteinExistence type="inferred from homology"/>
<keyword evidence="3" id="KW-0238">DNA-binding</keyword>
<dbReference type="Proteomes" id="UP000612282">
    <property type="component" value="Unassembled WGS sequence"/>
</dbReference>
<dbReference type="SUPFAM" id="SSF46785">
    <property type="entry name" value="Winged helix' DNA-binding domain"/>
    <property type="match status" value="1"/>
</dbReference>
<dbReference type="Gene3D" id="3.40.190.290">
    <property type="match status" value="1"/>
</dbReference>
<dbReference type="InterPro" id="IPR005119">
    <property type="entry name" value="LysR_subst-bd"/>
</dbReference>
<keyword evidence="7" id="KW-1185">Reference proteome</keyword>
<dbReference type="InterPro" id="IPR050950">
    <property type="entry name" value="HTH-type_LysR_regulators"/>
</dbReference>
<evidence type="ECO:0000259" key="5">
    <source>
        <dbReference type="PROSITE" id="PS50931"/>
    </source>
</evidence>
<dbReference type="PRINTS" id="PR00039">
    <property type="entry name" value="HTHLYSR"/>
</dbReference>
<dbReference type="Gene3D" id="1.10.10.10">
    <property type="entry name" value="Winged helix-like DNA-binding domain superfamily/Winged helix DNA-binding domain"/>
    <property type="match status" value="1"/>
</dbReference>
<dbReference type="InterPro" id="IPR000847">
    <property type="entry name" value="LysR_HTH_N"/>
</dbReference>
<gene>
    <name evidence="6" type="ORF">Aco03nite_085470</name>
</gene>
<dbReference type="SUPFAM" id="SSF53850">
    <property type="entry name" value="Periplasmic binding protein-like II"/>
    <property type="match status" value="1"/>
</dbReference>
<dbReference type="EMBL" id="BOMG01000104">
    <property type="protein sequence ID" value="GID60143.1"/>
    <property type="molecule type" value="Genomic_DNA"/>
</dbReference>
<reference evidence="6 7" key="1">
    <citation type="submission" date="2021-01" db="EMBL/GenBank/DDBJ databases">
        <title>Whole genome shotgun sequence of Actinoplanes couchii NBRC 106145.</title>
        <authorList>
            <person name="Komaki H."/>
            <person name="Tamura T."/>
        </authorList>
    </citation>
    <scope>NUCLEOTIDE SEQUENCE [LARGE SCALE GENOMIC DNA]</scope>
    <source>
        <strain evidence="6 7">NBRC 106145</strain>
    </source>
</reference>
<dbReference type="InterPro" id="IPR036390">
    <property type="entry name" value="WH_DNA-bd_sf"/>
</dbReference>
<evidence type="ECO:0000313" key="6">
    <source>
        <dbReference type="EMBL" id="GID60143.1"/>
    </source>
</evidence>
<evidence type="ECO:0000256" key="3">
    <source>
        <dbReference type="ARBA" id="ARBA00023125"/>
    </source>
</evidence>
<dbReference type="InterPro" id="IPR036388">
    <property type="entry name" value="WH-like_DNA-bd_sf"/>
</dbReference>
<dbReference type="Pfam" id="PF00126">
    <property type="entry name" value="HTH_1"/>
    <property type="match status" value="1"/>
</dbReference>
<evidence type="ECO:0000256" key="4">
    <source>
        <dbReference type="ARBA" id="ARBA00023163"/>
    </source>
</evidence>
<feature type="domain" description="HTH lysR-type" evidence="5">
    <location>
        <begin position="1"/>
        <end position="58"/>
    </location>
</feature>
<evidence type="ECO:0000256" key="1">
    <source>
        <dbReference type="ARBA" id="ARBA00009437"/>
    </source>
</evidence>
<organism evidence="6 7">
    <name type="scientific">Actinoplanes couchii</name>
    <dbReference type="NCBI Taxonomy" id="403638"/>
    <lineage>
        <taxon>Bacteria</taxon>
        <taxon>Bacillati</taxon>
        <taxon>Actinomycetota</taxon>
        <taxon>Actinomycetes</taxon>
        <taxon>Micromonosporales</taxon>
        <taxon>Micromonosporaceae</taxon>
        <taxon>Actinoplanes</taxon>
    </lineage>
</organism>
<comment type="caution">
    <text evidence="6">The sequence shown here is derived from an EMBL/GenBank/DDBJ whole genome shotgun (WGS) entry which is preliminary data.</text>
</comment>
<evidence type="ECO:0000313" key="7">
    <source>
        <dbReference type="Proteomes" id="UP000612282"/>
    </source>
</evidence>